<proteinExistence type="predicted"/>
<dbReference type="Proteomes" id="UP001198200">
    <property type="component" value="Unassembled WGS sequence"/>
</dbReference>
<gene>
    <name evidence="1" type="ORF">LKD48_13115</name>
</gene>
<evidence type="ECO:0000313" key="2">
    <source>
        <dbReference type="Proteomes" id="UP001198200"/>
    </source>
</evidence>
<dbReference type="EMBL" id="JAJEQN010000039">
    <property type="protein sequence ID" value="MCC2222558.1"/>
    <property type="molecule type" value="Genomic_DNA"/>
</dbReference>
<reference evidence="1 2" key="1">
    <citation type="submission" date="2021-10" db="EMBL/GenBank/DDBJ databases">
        <title>Anaerobic single-cell dispensing facilitates the cultivation of human gut bacteria.</title>
        <authorList>
            <person name="Afrizal A."/>
        </authorList>
    </citation>
    <scope>NUCLEOTIDE SEQUENCE [LARGE SCALE GENOMIC DNA]</scope>
    <source>
        <strain evidence="1 2">CLA-AA-H224</strain>
    </source>
</reference>
<comment type="caution">
    <text evidence="1">The sequence shown here is derived from an EMBL/GenBank/DDBJ whole genome shotgun (WGS) entry which is preliminary data.</text>
</comment>
<keyword evidence="2" id="KW-1185">Reference proteome</keyword>
<organism evidence="1 2">
    <name type="scientific">Anthropogastromicrobium aceti</name>
    <dbReference type="NCBI Taxonomy" id="2981768"/>
    <lineage>
        <taxon>Bacteria</taxon>
        <taxon>Bacillati</taxon>
        <taxon>Bacillota</taxon>
        <taxon>Clostridia</taxon>
        <taxon>Lachnospirales</taxon>
        <taxon>Lachnospiraceae</taxon>
        <taxon>Anthropogastromicrobium</taxon>
    </lineage>
</organism>
<protein>
    <submittedName>
        <fullName evidence="1">Uncharacterized protein</fullName>
    </submittedName>
</protein>
<name>A0AAE3E5F0_9FIRM</name>
<sequence length="216" mass="25885">MAITRENIAHFYEKYKENLKTEESVIEQFTKADTKENWVANLKKKYRSMRQLYIENEALLNLYIRPFTEGRMELNDELADEFLKQIRDASAQGYEDSLSMLELAEVLEQYFLKHGKRDNYIWTINLLGGIHNAMPDRQDGEKAAWYFQKLRSFKDCYFEIENDDVSSFWEKSAVQSFLRATKHFVIMQLHMIQWSMKMDLRRVVCFRLLSITFQVL</sequence>
<dbReference type="AlphaFoldDB" id="A0AAE3E5F0"/>
<accession>A0AAE3E5F0</accession>
<evidence type="ECO:0000313" key="1">
    <source>
        <dbReference type="EMBL" id="MCC2222558.1"/>
    </source>
</evidence>
<dbReference type="RefSeq" id="WP_066560559.1">
    <property type="nucleotide sequence ID" value="NZ_JAJEQN010000039.1"/>
</dbReference>